<reference evidence="2" key="1">
    <citation type="journal article" date="2019" name="Int. J. Syst. Evol. Microbiol.">
        <title>The Global Catalogue of Microorganisms (GCM) 10K type strain sequencing project: providing services to taxonomists for standard genome sequencing and annotation.</title>
        <authorList>
            <consortium name="The Broad Institute Genomics Platform"/>
            <consortium name="The Broad Institute Genome Sequencing Center for Infectious Disease"/>
            <person name="Wu L."/>
            <person name="Ma J."/>
        </authorList>
    </citation>
    <scope>NUCLEOTIDE SEQUENCE [LARGE SCALE GENOMIC DNA]</scope>
    <source>
        <strain evidence="2">CGMCC 4.7248</strain>
    </source>
</reference>
<keyword evidence="2" id="KW-1185">Reference proteome</keyword>
<name>A0ABW0UMD4_9ACTN</name>
<accession>A0ABW0UMD4</accession>
<sequence length="111" mass="12160">MTTSKKPAGREVVSLDSIAKQRSDALPEPTTFELHGVEFTLPPMRALPFELQERVGDLNNITGVLKDVLGEGKVREMYRAGYTFSDIELIGQEWQKHSGVEPGESLASAAS</sequence>
<proteinExistence type="predicted"/>
<organism evidence="1 2">
    <name type="scientific">Streptomyces bullii</name>
    <dbReference type="NCBI Taxonomy" id="349910"/>
    <lineage>
        <taxon>Bacteria</taxon>
        <taxon>Bacillati</taxon>
        <taxon>Actinomycetota</taxon>
        <taxon>Actinomycetes</taxon>
        <taxon>Kitasatosporales</taxon>
        <taxon>Streptomycetaceae</taxon>
        <taxon>Streptomyces</taxon>
    </lineage>
</organism>
<gene>
    <name evidence="1" type="ORF">ACFPZJ_13315</name>
</gene>
<dbReference type="EMBL" id="JBHSNY010000004">
    <property type="protein sequence ID" value="MFC5634740.1"/>
    <property type="molecule type" value="Genomic_DNA"/>
</dbReference>
<dbReference type="RefSeq" id="WP_381020873.1">
    <property type="nucleotide sequence ID" value="NZ_JBHSNY010000004.1"/>
</dbReference>
<dbReference type="Proteomes" id="UP001596154">
    <property type="component" value="Unassembled WGS sequence"/>
</dbReference>
<comment type="caution">
    <text evidence="1">The sequence shown here is derived from an EMBL/GenBank/DDBJ whole genome shotgun (WGS) entry which is preliminary data.</text>
</comment>
<evidence type="ECO:0000313" key="1">
    <source>
        <dbReference type="EMBL" id="MFC5634740.1"/>
    </source>
</evidence>
<evidence type="ECO:0000313" key="2">
    <source>
        <dbReference type="Proteomes" id="UP001596154"/>
    </source>
</evidence>
<protein>
    <submittedName>
        <fullName evidence="1">Uncharacterized protein</fullName>
    </submittedName>
</protein>